<evidence type="ECO:0000256" key="1">
    <source>
        <dbReference type="SAM" id="MobiDB-lite"/>
    </source>
</evidence>
<evidence type="ECO:0008006" key="6">
    <source>
        <dbReference type="Google" id="ProtNLM"/>
    </source>
</evidence>
<dbReference type="InterPro" id="IPR025154">
    <property type="entry name" value="Put_metallopeptidase_dom"/>
</dbReference>
<dbReference type="Pfam" id="PF13203">
    <property type="entry name" value="DUF2201_N"/>
    <property type="match status" value="1"/>
</dbReference>
<gene>
    <name evidence="4" type="ORF">D1114_07385</name>
</gene>
<evidence type="ECO:0000313" key="4">
    <source>
        <dbReference type="EMBL" id="RHZ96521.1"/>
    </source>
</evidence>
<reference evidence="4 5" key="1">
    <citation type="submission" date="2018-08" db="EMBL/GenBank/DDBJ databases">
        <title>Draft genome sequence of Rhodobacter sphaeroides FY.</title>
        <authorList>
            <person name="Rayyan A."/>
            <person name="Meyer T.E."/>
            <person name="Kyndt J.A."/>
        </authorList>
    </citation>
    <scope>NUCLEOTIDE SEQUENCE [LARGE SCALE GENOMIC DNA]</scope>
    <source>
        <strain evidence="4 5">FY</strain>
    </source>
</reference>
<dbReference type="InterPro" id="IPR036465">
    <property type="entry name" value="vWFA_dom_sf"/>
</dbReference>
<dbReference type="Proteomes" id="UP000266305">
    <property type="component" value="Unassembled WGS sequence"/>
</dbReference>
<feature type="compositionally biased region" description="Basic and acidic residues" evidence="1">
    <location>
        <begin position="162"/>
        <end position="180"/>
    </location>
</feature>
<evidence type="ECO:0000259" key="3">
    <source>
        <dbReference type="Pfam" id="PF13203"/>
    </source>
</evidence>
<dbReference type="InterPro" id="IPR018698">
    <property type="entry name" value="VWA-like_dom"/>
</dbReference>
<dbReference type="Pfam" id="PF09967">
    <property type="entry name" value="DUF2201"/>
    <property type="match status" value="1"/>
</dbReference>
<dbReference type="PANTHER" id="PTHR38730">
    <property type="entry name" value="SLL7028 PROTEIN"/>
    <property type="match status" value="1"/>
</dbReference>
<organism evidence="4 5">
    <name type="scientific">Cereibacter sphaeroides</name>
    <name type="common">Rhodobacter sphaeroides</name>
    <dbReference type="NCBI Taxonomy" id="1063"/>
    <lineage>
        <taxon>Bacteria</taxon>
        <taxon>Pseudomonadati</taxon>
        <taxon>Pseudomonadota</taxon>
        <taxon>Alphaproteobacteria</taxon>
        <taxon>Rhodobacterales</taxon>
        <taxon>Paracoccaceae</taxon>
        <taxon>Cereibacter</taxon>
    </lineage>
</organism>
<dbReference type="EMBL" id="QWGP01000005">
    <property type="protein sequence ID" value="RHZ96521.1"/>
    <property type="molecule type" value="Genomic_DNA"/>
</dbReference>
<feature type="region of interest" description="Disordered" evidence="1">
    <location>
        <begin position="149"/>
        <end position="215"/>
    </location>
</feature>
<proteinExistence type="predicted"/>
<feature type="domain" description="VWA-like" evidence="2">
    <location>
        <begin position="311"/>
        <end position="434"/>
    </location>
</feature>
<comment type="caution">
    <text evidence="4">The sequence shown here is derived from an EMBL/GenBank/DDBJ whole genome shotgun (WGS) entry which is preliminary data.</text>
</comment>
<protein>
    <recommendedName>
        <fullName evidence="6">Metal-dependent peptidase</fullName>
    </recommendedName>
</protein>
<accession>A0AAX1UNR3</accession>
<name>A0AAX1UNR3_CERSP</name>
<feature type="domain" description="Putative metallopeptidase" evidence="3">
    <location>
        <begin position="5"/>
        <end position="300"/>
    </location>
</feature>
<dbReference type="PANTHER" id="PTHR38730:SF1">
    <property type="entry name" value="SLL7028 PROTEIN"/>
    <property type="match status" value="1"/>
</dbReference>
<dbReference type="AlphaFoldDB" id="A0AAX1UNR3"/>
<evidence type="ECO:0000259" key="2">
    <source>
        <dbReference type="Pfam" id="PF09967"/>
    </source>
</evidence>
<dbReference type="RefSeq" id="WP_118999738.1">
    <property type="nucleotide sequence ID" value="NZ_QWGP01000005.1"/>
</dbReference>
<evidence type="ECO:0000313" key="5">
    <source>
        <dbReference type="Proteomes" id="UP000266305"/>
    </source>
</evidence>
<sequence>MTPRHSRRAGAALRRLSEEDPALGALSLWCAHRDSDERDQAAWTDGRSIFYGARFEALPPHEQVGLAAHQVLHLALRHGPRAQEMRSRFGDRYDDELFNIACDAILNQTLVEAGHCIPRPAVLLPDLLKAALPDETRTSQWDAEALYIRLGTDPSQPGKGKGGGDGKGRGSDSSESKRPDPAQAARQFARQKSFSEDLEPCPGPVEGEEDESPDAADWQDRITRAMEAGRSAGRGIGTLSHKLLDLPQTGLPHWERLLRRLISKAVTQVPRPDWGVPARRWLAADSAARAEGRFQPAFQPARRADRARPRVAVALDTSTSIDDARLSLFAAQVAGIGRRTGAEVHVLAFDTVVTGQTRMQGIAWESEIQRVSFARGGGTDFGPVIRSALELDPSVIVMLTDLDGPCGPAPKVPVIWAVPQDEAPKPPFGKVISLAR</sequence>
<dbReference type="SUPFAM" id="SSF53300">
    <property type="entry name" value="vWA-like"/>
    <property type="match status" value="1"/>
</dbReference>